<dbReference type="EMBL" id="CADCVT010000185">
    <property type="protein sequence ID" value="CAA9500140.1"/>
    <property type="molecule type" value="Genomic_DNA"/>
</dbReference>
<feature type="compositionally biased region" description="Basic residues" evidence="1">
    <location>
        <begin position="107"/>
        <end position="146"/>
    </location>
</feature>
<feature type="non-terminal residue" evidence="2">
    <location>
        <position position="1"/>
    </location>
</feature>
<accession>A0A6J4SP59</accession>
<gene>
    <name evidence="2" type="ORF">AVDCRST_MAG85-1700</name>
</gene>
<proteinExistence type="predicted"/>
<feature type="region of interest" description="Disordered" evidence="1">
    <location>
        <begin position="35"/>
        <end position="192"/>
    </location>
</feature>
<protein>
    <submittedName>
        <fullName evidence="2">Uncharacterized protein</fullName>
    </submittedName>
</protein>
<organism evidence="2">
    <name type="scientific">uncultured Solirubrobacteraceae bacterium</name>
    <dbReference type="NCBI Taxonomy" id="1162706"/>
    <lineage>
        <taxon>Bacteria</taxon>
        <taxon>Bacillati</taxon>
        <taxon>Actinomycetota</taxon>
        <taxon>Thermoleophilia</taxon>
        <taxon>Solirubrobacterales</taxon>
        <taxon>Solirubrobacteraceae</taxon>
        <taxon>environmental samples</taxon>
    </lineage>
</organism>
<sequence length="192" mass="20817">EAGSPDHAPWAVGRPAGALRRVLRGACVGGLRILRPPHARRRGRARPHRRDVRRGAREPLAVSRDDGGGGGRLALRHRPSSAVAVPASWRGGAQGGRAARHPDAAPQRRRPRADRRARRARRPALGRRRRARGARRRPARRRRAARRGGAAVRRGRASALDQRADGARTRLARASGARGRARAAAPHGGQDM</sequence>
<feature type="compositionally biased region" description="Basic and acidic residues" evidence="1">
    <location>
        <begin position="53"/>
        <end position="67"/>
    </location>
</feature>
<name>A0A6J4SP59_9ACTN</name>
<evidence type="ECO:0000313" key="2">
    <source>
        <dbReference type="EMBL" id="CAA9500140.1"/>
    </source>
</evidence>
<evidence type="ECO:0000256" key="1">
    <source>
        <dbReference type="SAM" id="MobiDB-lite"/>
    </source>
</evidence>
<reference evidence="2" key="1">
    <citation type="submission" date="2020-02" db="EMBL/GenBank/DDBJ databases">
        <authorList>
            <person name="Meier V. D."/>
        </authorList>
    </citation>
    <scope>NUCLEOTIDE SEQUENCE</scope>
    <source>
        <strain evidence="2">AVDCRST_MAG85</strain>
    </source>
</reference>
<feature type="compositionally biased region" description="Basic residues" evidence="1">
    <location>
        <begin position="35"/>
        <end position="52"/>
    </location>
</feature>
<feature type="compositionally biased region" description="Low complexity" evidence="1">
    <location>
        <begin position="172"/>
        <end position="192"/>
    </location>
</feature>
<dbReference type="AlphaFoldDB" id="A0A6J4SP59"/>
<feature type="non-terminal residue" evidence="2">
    <location>
        <position position="192"/>
    </location>
</feature>